<evidence type="ECO:0000256" key="1">
    <source>
        <dbReference type="ARBA" id="ARBA00022438"/>
    </source>
</evidence>
<dbReference type="InterPro" id="IPR045175">
    <property type="entry name" value="M28_fam"/>
</dbReference>
<dbReference type="SUPFAM" id="SSF53187">
    <property type="entry name" value="Zn-dependent exopeptidases"/>
    <property type="match status" value="1"/>
</dbReference>
<dbReference type="AlphaFoldDB" id="A0A4Q2KKJ3"/>
<proteinExistence type="predicted"/>
<dbReference type="Gene3D" id="3.40.630.10">
    <property type="entry name" value="Zn peptidases"/>
    <property type="match status" value="1"/>
</dbReference>
<dbReference type="PANTHER" id="PTHR12147:SF56">
    <property type="entry name" value="AMINOPEPTIDASE YDR415C-RELATED"/>
    <property type="match status" value="1"/>
</dbReference>
<name>A0A4Q2KKJ3_9SPHN</name>
<organism evidence="8 9">
    <name type="scientific">Pelagerythrobacter rhizovicinus</name>
    <dbReference type="NCBI Taxonomy" id="2268576"/>
    <lineage>
        <taxon>Bacteria</taxon>
        <taxon>Pseudomonadati</taxon>
        <taxon>Pseudomonadota</taxon>
        <taxon>Alphaproteobacteria</taxon>
        <taxon>Sphingomonadales</taxon>
        <taxon>Erythrobacteraceae</taxon>
        <taxon>Pelagerythrobacter</taxon>
    </lineage>
</organism>
<keyword evidence="2" id="KW-0645">Protease</keyword>
<evidence type="ECO:0000256" key="6">
    <source>
        <dbReference type="ARBA" id="ARBA00022833"/>
    </source>
</evidence>
<evidence type="ECO:0000256" key="5">
    <source>
        <dbReference type="ARBA" id="ARBA00022801"/>
    </source>
</evidence>
<dbReference type="PANTHER" id="PTHR12147">
    <property type="entry name" value="METALLOPEPTIDASE M28 FAMILY MEMBER"/>
    <property type="match status" value="1"/>
</dbReference>
<gene>
    <name evidence="8" type="ORF">ETX26_03495</name>
</gene>
<evidence type="ECO:0000256" key="3">
    <source>
        <dbReference type="ARBA" id="ARBA00022723"/>
    </source>
</evidence>
<feature type="domain" description="Peptidase M28" evidence="7">
    <location>
        <begin position="280"/>
        <end position="479"/>
    </location>
</feature>
<reference evidence="8 9" key="1">
    <citation type="submission" date="2019-01" db="EMBL/GenBank/DDBJ databases">
        <title>Altererythrobacter rhizovicinus sp. nov., isolated from the rhizosphere soil of Haloxylon ammodendron.</title>
        <authorList>
            <person name="Li H.-P."/>
            <person name="Gou J.-Y."/>
            <person name="Yao D."/>
            <person name="Han Q.-Q."/>
            <person name="Shao K.-Z."/>
            <person name="Zhao Q."/>
            <person name="Zhang J.-L."/>
        </authorList>
    </citation>
    <scope>NUCLEOTIDE SEQUENCE [LARGE SCALE GENOMIC DNA]</scope>
    <source>
        <strain evidence="8 9">AY-3R</strain>
    </source>
</reference>
<evidence type="ECO:0000313" key="9">
    <source>
        <dbReference type="Proteomes" id="UP000293623"/>
    </source>
</evidence>
<dbReference type="OrthoDB" id="9778250at2"/>
<dbReference type="EMBL" id="SDPV01000001">
    <property type="protein sequence ID" value="RXZ65805.1"/>
    <property type="molecule type" value="Genomic_DNA"/>
</dbReference>
<keyword evidence="3" id="KW-0479">Metal-binding</keyword>
<dbReference type="GO" id="GO:0006508">
    <property type="term" value="P:proteolysis"/>
    <property type="evidence" value="ECO:0007669"/>
    <property type="project" value="UniProtKB-KW"/>
</dbReference>
<accession>A0A4Q2KKJ3</accession>
<evidence type="ECO:0000259" key="7">
    <source>
        <dbReference type="Pfam" id="PF04389"/>
    </source>
</evidence>
<dbReference type="GO" id="GO:0046872">
    <property type="term" value="F:metal ion binding"/>
    <property type="evidence" value="ECO:0007669"/>
    <property type="project" value="UniProtKB-KW"/>
</dbReference>
<dbReference type="Proteomes" id="UP000293623">
    <property type="component" value="Unassembled WGS sequence"/>
</dbReference>
<evidence type="ECO:0000256" key="2">
    <source>
        <dbReference type="ARBA" id="ARBA00022670"/>
    </source>
</evidence>
<dbReference type="GO" id="GO:0008235">
    <property type="term" value="F:metalloexopeptidase activity"/>
    <property type="evidence" value="ECO:0007669"/>
    <property type="project" value="InterPro"/>
</dbReference>
<dbReference type="Pfam" id="PF04389">
    <property type="entry name" value="Peptidase_M28"/>
    <property type="match status" value="1"/>
</dbReference>
<dbReference type="InterPro" id="IPR007484">
    <property type="entry name" value="Peptidase_M28"/>
</dbReference>
<keyword evidence="5" id="KW-0378">Hydrolase</keyword>
<keyword evidence="1" id="KW-0031">Aminopeptidase</keyword>
<evidence type="ECO:0000313" key="8">
    <source>
        <dbReference type="EMBL" id="RXZ65805.1"/>
    </source>
</evidence>
<keyword evidence="6" id="KW-0862">Zinc</keyword>
<comment type="caution">
    <text evidence="8">The sequence shown here is derived from an EMBL/GenBank/DDBJ whole genome shotgun (WGS) entry which is preliminary data.</text>
</comment>
<keyword evidence="9" id="KW-1185">Reference proteome</keyword>
<evidence type="ECO:0000256" key="4">
    <source>
        <dbReference type="ARBA" id="ARBA00022729"/>
    </source>
</evidence>
<keyword evidence="4" id="KW-0732">Signal</keyword>
<dbReference type="GO" id="GO:0004177">
    <property type="term" value="F:aminopeptidase activity"/>
    <property type="evidence" value="ECO:0007669"/>
    <property type="project" value="UniProtKB-KW"/>
</dbReference>
<protein>
    <submittedName>
        <fullName evidence="8">M28 family peptidase</fullName>
    </submittedName>
</protein>
<sequence length="505" mass="54753">MAAGRPSSRPVRAGAHMHRWAMILVAAALWSCAPARMVSAPGDSLDAIESELAADIAVLASDGFEGRRPGTDGEAKTLRYLAQTWQAIGLESGTNDPAHPWFAPVALQLITPERFEARFFRGKRRIALPDGAIHLYTSGRRSLLERSPAVFVGREGENLDRSELAGRIAVMLWDHPRQAEQREALLEKGSAAVLAIVPDAAELTELAFWRSKGAYRLAETDDGAQLDGLLSQEGAEILLGAERFAALAAAARGESFRPVPLEIEARFEAVSLSREVRTHNLIARLPGKQPDAGTVLLLAHWDHFGRCAEGQGTDQICNGAVDNASGLAVLSAIARRLAQAPQLDRDVYFLATTAEEWGLLGVRAFAQDPPLPLETIVAALNIDTIAVAPRGGPVAIVGHGMTALDRDVERIIAKLERKPGDHQYANRYVRRQDGWALLQHDVPALMVSSAFADREAMEAYMRDRYHRAADADDAIQLGGAAEDVLLHLALVRHFASLDAYSVRAP</sequence>